<evidence type="ECO:0000313" key="2">
    <source>
        <dbReference type="EMBL" id="GBP37655.1"/>
    </source>
</evidence>
<name>A0A4C1VIX2_EUMVA</name>
<feature type="region of interest" description="Disordered" evidence="1">
    <location>
        <begin position="51"/>
        <end position="71"/>
    </location>
</feature>
<evidence type="ECO:0000313" key="3">
    <source>
        <dbReference type="Proteomes" id="UP000299102"/>
    </source>
</evidence>
<dbReference type="AlphaFoldDB" id="A0A4C1VIX2"/>
<gene>
    <name evidence="2" type="ORF">EVAR_23702_1</name>
</gene>
<proteinExistence type="predicted"/>
<sequence length="140" mass="16115">MPNARPRRAAQPVCRENNRRHAFALMFNIGDSRHIDMLTHRRKINTRVTTQLSGARADTARPPGRNALRRHGADVPRCNYTANFKINPRVFKIQGGRPAPAARWRAGRRPPAMFPLRLRRRTAAGVEWYAPMYLEGDHRL</sequence>
<keyword evidence="3" id="KW-1185">Reference proteome</keyword>
<comment type="caution">
    <text evidence="2">The sequence shown here is derived from an EMBL/GenBank/DDBJ whole genome shotgun (WGS) entry which is preliminary data.</text>
</comment>
<accession>A0A4C1VIX2</accession>
<protein>
    <submittedName>
        <fullName evidence="2">Uncharacterized protein</fullName>
    </submittedName>
</protein>
<reference evidence="2 3" key="1">
    <citation type="journal article" date="2019" name="Commun. Biol.">
        <title>The bagworm genome reveals a unique fibroin gene that provides high tensile strength.</title>
        <authorList>
            <person name="Kono N."/>
            <person name="Nakamura H."/>
            <person name="Ohtoshi R."/>
            <person name="Tomita M."/>
            <person name="Numata K."/>
            <person name="Arakawa K."/>
        </authorList>
    </citation>
    <scope>NUCLEOTIDE SEQUENCE [LARGE SCALE GENOMIC DNA]</scope>
</reference>
<dbReference type="Proteomes" id="UP000299102">
    <property type="component" value="Unassembled WGS sequence"/>
</dbReference>
<organism evidence="2 3">
    <name type="scientific">Eumeta variegata</name>
    <name type="common">Bagworm moth</name>
    <name type="synonym">Eumeta japonica</name>
    <dbReference type="NCBI Taxonomy" id="151549"/>
    <lineage>
        <taxon>Eukaryota</taxon>
        <taxon>Metazoa</taxon>
        <taxon>Ecdysozoa</taxon>
        <taxon>Arthropoda</taxon>
        <taxon>Hexapoda</taxon>
        <taxon>Insecta</taxon>
        <taxon>Pterygota</taxon>
        <taxon>Neoptera</taxon>
        <taxon>Endopterygota</taxon>
        <taxon>Lepidoptera</taxon>
        <taxon>Glossata</taxon>
        <taxon>Ditrysia</taxon>
        <taxon>Tineoidea</taxon>
        <taxon>Psychidae</taxon>
        <taxon>Oiketicinae</taxon>
        <taxon>Eumeta</taxon>
    </lineage>
</organism>
<evidence type="ECO:0000256" key="1">
    <source>
        <dbReference type="SAM" id="MobiDB-lite"/>
    </source>
</evidence>
<dbReference type="EMBL" id="BGZK01000337">
    <property type="protein sequence ID" value="GBP37655.1"/>
    <property type="molecule type" value="Genomic_DNA"/>
</dbReference>